<protein>
    <recommendedName>
        <fullName evidence="5">Peptidase S74 domain-containing protein</fullName>
    </recommendedName>
</protein>
<dbReference type="RefSeq" id="WP_136821821.1">
    <property type="nucleotide sequence ID" value="NZ_BMJX01000005.1"/>
</dbReference>
<evidence type="ECO:0000256" key="2">
    <source>
        <dbReference type="SAM" id="SignalP"/>
    </source>
</evidence>
<feature type="signal peptide" evidence="2">
    <location>
        <begin position="1"/>
        <end position="20"/>
    </location>
</feature>
<evidence type="ECO:0008006" key="5">
    <source>
        <dbReference type="Google" id="ProtNLM"/>
    </source>
</evidence>
<dbReference type="EMBL" id="SUKA01000005">
    <property type="protein sequence ID" value="TJY63829.1"/>
    <property type="molecule type" value="Genomic_DNA"/>
</dbReference>
<feature type="region of interest" description="Disordered" evidence="1">
    <location>
        <begin position="1260"/>
        <end position="1281"/>
    </location>
</feature>
<proteinExistence type="predicted"/>
<evidence type="ECO:0000313" key="3">
    <source>
        <dbReference type="EMBL" id="TJY63829.1"/>
    </source>
</evidence>
<feature type="compositionally biased region" description="Polar residues" evidence="1">
    <location>
        <begin position="1260"/>
        <end position="1276"/>
    </location>
</feature>
<feature type="chain" id="PRO_5020655492" description="Peptidase S74 domain-containing protein" evidence="2">
    <location>
        <begin position="21"/>
        <end position="1399"/>
    </location>
</feature>
<organism evidence="3 4">
    <name type="scientific">Sphingobacterium alkalisoli</name>
    <dbReference type="NCBI Taxonomy" id="1874115"/>
    <lineage>
        <taxon>Bacteria</taxon>
        <taxon>Pseudomonadati</taxon>
        <taxon>Bacteroidota</taxon>
        <taxon>Sphingobacteriia</taxon>
        <taxon>Sphingobacteriales</taxon>
        <taxon>Sphingobacteriaceae</taxon>
        <taxon>Sphingobacterium</taxon>
    </lineage>
</organism>
<keyword evidence="4" id="KW-1185">Reference proteome</keyword>
<gene>
    <name evidence="3" type="ORF">FAZ19_16305</name>
</gene>
<sequence>MKYILIIMMLFGVAFGQTQGSLPTGSVPYSTNLFKSPDGLIWTGKAGSYTNIGSKEDYDALISAGYTNAQIDSIALDVYTRARARANHTGTQAISTVSGLQAALDAKQATITGGASTITTANLTANRALISDASGKVTVSAVTNTQLGYLTGVTSAIQTQLNNKINSSEKGAVNGVATLGADGKLPAGQLPSIAITETFVVSSQAQMLALAAEIGDVAVRNDIDKSFILQASPATTLANWIELLSPSVDNTDQIPEGSTNLYFTQARARASLSAGTGIGYNSSTGVISNTSPNLPSNLAVGSRTTTTVPITNSDGTGVTIPVSSTTLAGVMSSTDKVKLDGIATGATVNSTDAQLRDRATHTGVQAISTVTGLQTSLDSKEAVANKATSLASANNTTYPTTLAVSNAITAATPTVNNGTLTMSTGAGLTGSSTFTANQSGNSTFSVGVDALGVEEVSAGKVMTSGYLGIGVNGLSRGSAIPPKDQLSNLGVYTYGQGFLGDDTIPITSAFKMLNVGHTAWSSQLLFNSYQNEMWIRSRTSSNGAFRPWTKIASEDYVNSQIPAPQTLTAQPSGTGSISISSGNTITLNSLRSTDSPDADVKPVSSAGLSVFTNTTGSTNYPSTLGGGLTFHRSGDSNNLGAFQLWKNSNSENVLRFRGGSGTGTWNPWVVLADRDWVSTQIPSPQTLSVGPTAGRIDISGGNSVALSSLLPNPVTTFPDASVIAPAGFYPYNTTSGSVGYPVAAGGGFKYSRAGGGSALGDFDLFKSATDEGNVLYLRSGISTTAYTPFEILATRPWVESFGIGRGVENNSVFVGDLKEISTTGIYRYSNSSTNIPSTLNGHILNIFRLGSAVARLALDDASDLHFNFGPNTTDPTWRRMWSTKHFTQTEVDKWNGYDTRFVDLTTTQSIGGIKTFTNNPVVRPSAASGAILDLRGNDTGDGTAYVRFQGKAIGNQIGYVGKPSPTTDNITLFNSLTTSGVQVSGSSPEVDLRTNNASRLLVSNTAISATVGISGTTATFSGNVNSNPAPTVGGHLTNKTYVDTKLSLNGGTLTGSFNIVQASPSAGTINITGGNGTQGSARINFRNRADASISGFVGKASAESNDISLQNLKSSSSIELAESSPQIKLTAGGVNAMSVSNTDITITAPLSGTSASFSGNISSITPPTSAGHLTNKTYVDAQSVIEALNEGNGIGYRLRSSNPAYFGDIGLGAIDFSRSVAVSNTYGATGISSFAAGYNSTASGTSSVALGENNISSGQGSVSTGISNSATSSGSANIGGQGNSATHLRSVTVGGVGLVSGSSQQTLVGQYNAPSSFGLFVVGRGTNNDNRINAFEVNSSGNATVEGNLTTAQYRLSSLNTAPISATATGSTGEIRITSTHIYVCVATNTWVRSALTTW</sequence>
<dbReference type="InterPro" id="IPR011049">
    <property type="entry name" value="Serralysin-like_metalloprot_C"/>
</dbReference>
<reference evidence="3 4" key="1">
    <citation type="submission" date="2019-04" db="EMBL/GenBank/DDBJ databases">
        <title>Sphingobacterium olei sp. nov., isolated from oil-contaminated soil.</title>
        <authorList>
            <person name="Liu B."/>
        </authorList>
    </citation>
    <scope>NUCLEOTIDE SEQUENCE [LARGE SCALE GENOMIC DNA]</scope>
    <source>
        <strain evidence="3 4">Y3L14</strain>
    </source>
</reference>
<name>A0A4V5LXT2_9SPHI</name>
<dbReference type="SUPFAM" id="SSF101967">
    <property type="entry name" value="Adhesin YadA, collagen-binding domain"/>
    <property type="match status" value="1"/>
</dbReference>
<comment type="caution">
    <text evidence="3">The sequence shown here is derived from an EMBL/GenBank/DDBJ whole genome shotgun (WGS) entry which is preliminary data.</text>
</comment>
<evidence type="ECO:0000256" key="1">
    <source>
        <dbReference type="SAM" id="MobiDB-lite"/>
    </source>
</evidence>
<keyword evidence="2" id="KW-0732">Signal</keyword>
<accession>A0A4V5LXT2</accession>
<dbReference type="OrthoDB" id="1233056at2"/>
<dbReference type="Proteomes" id="UP000309872">
    <property type="component" value="Unassembled WGS sequence"/>
</dbReference>
<evidence type="ECO:0000313" key="4">
    <source>
        <dbReference type="Proteomes" id="UP000309872"/>
    </source>
</evidence>